<keyword evidence="11 22" id="KW-0472">Membrane</keyword>
<evidence type="ECO:0000256" key="18">
    <source>
        <dbReference type="ARBA" id="ARBA00041418"/>
    </source>
</evidence>
<feature type="transmembrane region" description="Helical" evidence="22">
    <location>
        <begin position="92"/>
        <end position="110"/>
    </location>
</feature>
<evidence type="ECO:0000256" key="3">
    <source>
        <dbReference type="ARBA" id="ARBA00022475"/>
    </source>
</evidence>
<keyword evidence="7 22" id="KW-0812">Transmembrane</keyword>
<feature type="transmembrane region" description="Helical" evidence="22">
    <location>
        <begin position="284"/>
        <end position="311"/>
    </location>
</feature>
<evidence type="ECO:0000313" key="24">
    <source>
        <dbReference type="Proteomes" id="UP000032431"/>
    </source>
</evidence>
<dbReference type="KEGG" id="ccel:CCDG5_1315"/>
<dbReference type="GO" id="GO:0015648">
    <property type="term" value="F:lipid-linked peptidoglycan transporter activity"/>
    <property type="evidence" value="ECO:0007669"/>
    <property type="project" value="TreeGrafter"/>
</dbReference>
<keyword evidence="6" id="KW-0808">Transferase</keyword>
<evidence type="ECO:0000256" key="15">
    <source>
        <dbReference type="ARBA" id="ARBA00033270"/>
    </source>
</evidence>
<dbReference type="PANTHER" id="PTHR30474">
    <property type="entry name" value="CELL CYCLE PROTEIN"/>
    <property type="match status" value="1"/>
</dbReference>
<keyword evidence="13" id="KW-0961">Cell wall biogenesis/degradation</keyword>
<dbReference type="Pfam" id="PF01098">
    <property type="entry name" value="FTSW_RODA_SPOVE"/>
    <property type="match status" value="1"/>
</dbReference>
<comment type="similarity">
    <text evidence="16">Belongs to the SEDS family. FtsW subfamily.</text>
</comment>
<keyword evidence="10 22" id="KW-1133">Transmembrane helix</keyword>
<evidence type="ECO:0000256" key="12">
    <source>
        <dbReference type="ARBA" id="ARBA00023306"/>
    </source>
</evidence>
<gene>
    <name evidence="23" type="ORF">CCDG5_1315</name>
</gene>
<evidence type="ECO:0000256" key="1">
    <source>
        <dbReference type="ARBA" id="ARBA00004651"/>
    </source>
</evidence>
<evidence type="ECO:0000256" key="4">
    <source>
        <dbReference type="ARBA" id="ARBA00022618"/>
    </source>
</evidence>
<dbReference type="PANTHER" id="PTHR30474:SF2">
    <property type="entry name" value="PEPTIDOGLYCAN GLYCOSYLTRANSFERASE FTSW-RELATED"/>
    <property type="match status" value="1"/>
</dbReference>
<protein>
    <recommendedName>
        <fullName evidence="17">Probable peptidoglycan glycosyltransferase FtsW</fullName>
        <ecNumber evidence="19">2.4.99.28</ecNumber>
    </recommendedName>
    <alternativeName>
        <fullName evidence="18">Cell division protein FtsW</fullName>
    </alternativeName>
    <alternativeName>
        <fullName evidence="15">Cell wall polymerase</fullName>
    </alternativeName>
    <alternativeName>
        <fullName evidence="14">Peptidoglycan polymerase</fullName>
    </alternativeName>
</protein>
<dbReference type="GO" id="GO:0008360">
    <property type="term" value="P:regulation of cell shape"/>
    <property type="evidence" value="ECO:0007669"/>
    <property type="project" value="UniProtKB-KW"/>
</dbReference>
<keyword evidence="24" id="KW-1185">Reference proteome</keyword>
<dbReference type="EC" id="2.4.99.28" evidence="19"/>
<evidence type="ECO:0000256" key="8">
    <source>
        <dbReference type="ARBA" id="ARBA00022960"/>
    </source>
</evidence>
<evidence type="ECO:0000256" key="22">
    <source>
        <dbReference type="SAM" id="Phobius"/>
    </source>
</evidence>
<keyword evidence="9" id="KW-0573">Peptidoglycan synthesis</keyword>
<feature type="transmembrane region" description="Helical" evidence="22">
    <location>
        <begin position="156"/>
        <end position="175"/>
    </location>
</feature>
<dbReference type="STRING" id="29343.CCDG5_1315"/>
<comment type="pathway">
    <text evidence="2">Cell wall biogenesis; peptidoglycan biosynthesis.</text>
</comment>
<evidence type="ECO:0000256" key="7">
    <source>
        <dbReference type="ARBA" id="ARBA00022692"/>
    </source>
</evidence>
<dbReference type="Proteomes" id="UP000032431">
    <property type="component" value="Chromosome I"/>
</dbReference>
<keyword evidence="8" id="KW-0133">Cell shape</keyword>
<sequence length="389" mass="42945">MATESRMRGSSVVTAKKRRLIKGGFDLPFFVLVMIILMLGLVMMFSASYAYAYYKKGQDSFFFIRKQALWAAMGLVIMMVMSRIDYHWLHKLAWPVMGISYILLAAVLVLPAHNDKGIHRWIYIGSLNFQPSEIAKFAVILLFAHLISKNYSKMKTFKYGVLPFILILGSIAVLMLKEPHVSGTVLILLIGFSLMFIGGTPFKWFAGGFGLAGAAVAGIVIFTHAIDYAKARLKYWLDPYSDPTGNGWQTLQSLYGIGSGGLMGLGLGNSRQKYLYISEPQNDFVFAIVCEELGFIGATIVILLFILLLWRGFVIAMRAPDKFGAMLAVGLTIQVGVQALLNIAVVTNTIPNTGISLPFFSYGGTSLVMLLFQMGIILSVSRFSSTEQT</sequence>
<feature type="transmembrane region" description="Helical" evidence="22">
    <location>
        <begin position="181"/>
        <end position="197"/>
    </location>
</feature>
<dbReference type="PATRIC" id="fig|29343.3.peg.1385"/>
<feature type="transmembrane region" description="Helical" evidence="22">
    <location>
        <begin position="122"/>
        <end position="144"/>
    </location>
</feature>
<dbReference type="InterPro" id="IPR001182">
    <property type="entry name" value="FtsW/RodA"/>
</dbReference>
<comment type="function">
    <text evidence="21">Peptidoglycan polymerase that is essential for cell division.</text>
</comment>
<evidence type="ECO:0000256" key="16">
    <source>
        <dbReference type="ARBA" id="ARBA00038053"/>
    </source>
</evidence>
<evidence type="ECO:0000256" key="9">
    <source>
        <dbReference type="ARBA" id="ARBA00022984"/>
    </source>
</evidence>
<comment type="catalytic activity">
    <reaction evidence="20">
        <text>[GlcNAc-(1-&gt;4)-Mur2Ac(oyl-L-Ala-gamma-D-Glu-L-Lys-D-Ala-D-Ala)](n)-di-trans,octa-cis-undecaprenyl diphosphate + beta-D-GlcNAc-(1-&gt;4)-Mur2Ac(oyl-L-Ala-gamma-D-Glu-L-Lys-D-Ala-D-Ala)-di-trans,octa-cis-undecaprenyl diphosphate = [GlcNAc-(1-&gt;4)-Mur2Ac(oyl-L-Ala-gamma-D-Glu-L-Lys-D-Ala-D-Ala)](n+1)-di-trans,octa-cis-undecaprenyl diphosphate + di-trans,octa-cis-undecaprenyl diphosphate + H(+)</text>
        <dbReference type="Rhea" id="RHEA:23708"/>
        <dbReference type="Rhea" id="RHEA-COMP:9602"/>
        <dbReference type="Rhea" id="RHEA-COMP:9603"/>
        <dbReference type="ChEBI" id="CHEBI:15378"/>
        <dbReference type="ChEBI" id="CHEBI:58405"/>
        <dbReference type="ChEBI" id="CHEBI:60033"/>
        <dbReference type="ChEBI" id="CHEBI:78435"/>
        <dbReference type="EC" id="2.4.99.28"/>
    </reaction>
</comment>
<evidence type="ECO:0000256" key="21">
    <source>
        <dbReference type="ARBA" id="ARBA00049966"/>
    </source>
</evidence>
<evidence type="ECO:0000256" key="10">
    <source>
        <dbReference type="ARBA" id="ARBA00022989"/>
    </source>
</evidence>
<feature type="transmembrane region" description="Helical" evidence="22">
    <location>
        <begin position="27"/>
        <end position="54"/>
    </location>
</feature>
<evidence type="ECO:0000256" key="5">
    <source>
        <dbReference type="ARBA" id="ARBA00022676"/>
    </source>
</evidence>
<dbReference type="GO" id="GO:0051301">
    <property type="term" value="P:cell division"/>
    <property type="evidence" value="ECO:0007669"/>
    <property type="project" value="UniProtKB-KW"/>
</dbReference>
<comment type="subcellular location">
    <subcellularLocation>
        <location evidence="1">Cell membrane</location>
        <topology evidence="1">Multi-pass membrane protein</topology>
    </subcellularLocation>
</comment>
<organism evidence="23 24">
    <name type="scientific">[Clostridium] cellulosi</name>
    <dbReference type="NCBI Taxonomy" id="29343"/>
    <lineage>
        <taxon>Bacteria</taxon>
        <taxon>Bacillati</taxon>
        <taxon>Bacillota</taxon>
        <taxon>Clostridia</taxon>
        <taxon>Eubacteriales</taxon>
        <taxon>Oscillospiraceae</taxon>
        <taxon>Oscillospiraceae incertae sedis</taxon>
    </lineage>
</organism>
<keyword evidence="3" id="KW-1003">Cell membrane</keyword>
<dbReference type="EMBL" id="LM995447">
    <property type="protein sequence ID" value="CDZ24429.1"/>
    <property type="molecule type" value="Genomic_DNA"/>
</dbReference>
<name>A0A078KTL4_9FIRM</name>
<keyword evidence="12" id="KW-0131">Cell cycle</keyword>
<dbReference type="GO" id="GO:0032153">
    <property type="term" value="C:cell division site"/>
    <property type="evidence" value="ECO:0007669"/>
    <property type="project" value="TreeGrafter"/>
</dbReference>
<accession>A0A078KTL4</accession>
<evidence type="ECO:0000256" key="2">
    <source>
        <dbReference type="ARBA" id="ARBA00004752"/>
    </source>
</evidence>
<dbReference type="GO" id="GO:0008955">
    <property type="term" value="F:peptidoglycan glycosyltransferase activity"/>
    <property type="evidence" value="ECO:0007669"/>
    <property type="project" value="UniProtKB-EC"/>
</dbReference>
<dbReference type="InterPro" id="IPR013437">
    <property type="entry name" value="FtsW"/>
</dbReference>
<evidence type="ECO:0000313" key="23">
    <source>
        <dbReference type="EMBL" id="CDZ24429.1"/>
    </source>
</evidence>
<dbReference type="HOGENOM" id="CLU_029243_1_0_9"/>
<keyword evidence="4" id="KW-0132">Cell division</keyword>
<evidence type="ECO:0000256" key="14">
    <source>
        <dbReference type="ARBA" id="ARBA00032370"/>
    </source>
</evidence>
<feature type="transmembrane region" description="Helical" evidence="22">
    <location>
        <begin position="60"/>
        <end position="80"/>
    </location>
</feature>
<evidence type="ECO:0000256" key="20">
    <source>
        <dbReference type="ARBA" id="ARBA00049902"/>
    </source>
</evidence>
<dbReference type="GO" id="GO:0071555">
    <property type="term" value="P:cell wall organization"/>
    <property type="evidence" value="ECO:0007669"/>
    <property type="project" value="UniProtKB-KW"/>
</dbReference>
<dbReference type="NCBIfam" id="TIGR02614">
    <property type="entry name" value="ftsW"/>
    <property type="match status" value="1"/>
</dbReference>
<evidence type="ECO:0000256" key="13">
    <source>
        <dbReference type="ARBA" id="ARBA00023316"/>
    </source>
</evidence>
<proteinExistence type="inferred from homology"/>
<evidence type="ECO:0000256" key="19">
    <source>
        <dbReference type="ARBA" id="ARBA00044770"/>
    </source>
</evidence>
<keyword evidence="5" id="KW-0328">Glycosyltransferase</keyword>
<evidence type="ECO:0000256" key="17">
    <source>
        <dbReference type="ARBA" id="ARBA00041185"/>
    </source>
</evidence>
<feature type="transmembrane region" description="Helical" evidence="22">
    <location>
        <begin position="323"/>
        <end position="347"/>
    </location>
</feature>
<reference evidence="24" key="1">
    <citation type="submission" date="2014-07" db="EMBL/GenBank/DDBJ databases">
        <authorList>
            <person name="Wibberg D."/>
        </authorList>
    </citation>
    <scope>NUCLEOTIDE SEQUENCE [LARGE SCALE GENOMIC DNA]</scope>
    <source>
        <strain evidence="24">DG5</strain>
    </source>
</reference>
<dbReference type="GO" id="GO:0005886">
    <property type="term" value="C:plasma membrane"/>
    <property type="evidence" value="ECO:0007669"/>
    <property type="project" value="UniProtKB-SubCell"/>
</dbReference>
<feature type="transmembrane region" description="Helical" evidence="22">
    <location>
        <begin position="359"/>
        <end position="380"/>
    </location>
</feature>
<evidence type="ECO:0000256" key="6">
    <source>
        <dbReference type="ARBA" id="ARBA00022679"/>
    </source>
</evidence>
<dbReference type="GO" id="GO:0009252">
    <property type="term" value="P:peptidoglycan biosynthetic process"/>
    <property type="evidence" value="ECO:0007669"/>
    <property type="project" value="UniProtKB-KW"/>
</dbReference>
<dbReference type="AlphaFoldDB" id="A0A078KTL4"/>
<feature type="transmembrane region" description="Helical" evidence="22">
    <location>
        <begin position="204"/>
        <end position="226"/>
    </location>
</feature>
<evidence type="ECO:0000256" key="11">
    <source>
        <dbReference type="ARBA" id="ARBA00023136"/>
    </source>
</evidence>